<evidence type="ECO:0000313" key="2">
    <source>
        <dbReference type="EMBL" id="EGC44487.1"/>
    </source>
</evidence>
<dbReference type="AlphaFoldDB" id="F0UDR4"/>
<dbReference type="Proteomes" id="UP000008142">
    <property type="component" value="Unassembled WGS sequence"/>
</dbReference>
<name>F0UDR4_AJEC8</name>
<dbReference type="OMA" id="NQHEPSE"/>
<evidence type="ECO:0000313" key="3">
    <source>
        <dbReference type="Proteomes" id="UP000008142"/>
    </source>
</evidence>
<feature type="region of interest" description="Disordered" evidence="1">
    <location>
        <begin position="275"/>
        <end position="298"/>
    </location>
</feature>
<feature type="compositionally biased region" description="Polar residues" evidence="1">
    <location>
        <begin position="1"/>
        <end position="16"/>
    </location>
</feature>
<dbReference type="OrthoDB" id="4508254at2759"/>
<sequence>MWVPQSFPTVPEQESGSEAEGDRTEYAMAEEDMTETSGSAHDTGKMPERDESDDGTPSPMPMHTPNANGMVTMSAADLRALLQQLVSARPIPNTTFIEDPKQLARDYQKEMQASLYTTFVTALDGANYQAWKIGMLSDAEVIGGADILDKNQHEPSEGPVRTTLGTIQPDNAAALWEKISVEYAMSLGEERISILKMVIICHVPQYRYLSARILELAKNPGKDFFHDFFIIGLRDYQRTYVKSRLDTFYGTGQGPIINTEINDLIKQLAHRTSKQRIQSNLPPPSGYGPFGASAPSNA</sequence>
<evidence type="ECO:0000256" key="1">
    <source>
        <dbReference type="SAM" id="MobiDB-lite"/>
    </source>
</evidence>
<reference evidence="3" key="1">
    <citation type="submission" date="2008-07" db="EMBL/GenBank/DDBJ databases">
        <title>Annotation of Ajellomyces capsulatus strain H88.</title>
        <authorList>
            <person name="Champion M."/>
            <person name="Cuomo C."/>
            <person name="Ma L.-J."/>
            <person name="Henn M.R."/>
            <person name="Sil A."/>
            <person name="Goldman B."/>
            <person name="Young S.K."/>
            <person name="Kodira C.D."/>
            <person name="Zeng Q."/>
            <person name="Koehrsen M."/>
            <person name="Alvarado L."/>
            <person name="Berlin A."/>
            <person name="Borenstein D."/>
            <person name="Chen Z."/>
            <person name="Engels R."/>
            <person name="Freedman E."/>
            <person name="Gellesch M."/>
            <person name="Goldberg J."/>
            <person name="Griggs A."/>
            <person name="Gujja S."/>
            <person name="Heiman D."/>
            <person name="Hepburn T."/>
            <person name="Howarth C."/>
            <person name="Jen D."/>
            <person name="Larson L."/>
            <person name="Lewis B."/>
            <person name="Mehta T."/>
            <person name="Park D."/>
            <person name="Pearson M."/>
            <person name="Roberts A."/>
            <person name="Saif S."/>
            <person name="Shea T."/>
            <person name="Shenoy N."/>
            <person name="Sisk P."/>
            <person name="Stolte C."/>
            <person name="Sykes S."/>
            <person name="Walk T."/>
            <person name="White J."/>
            <person name="Yandava C."/>
            <person name="Klein B."/>
            <person name="McEwen J.G."/>
            <person name="Puccia R."/>
            <person name="Goldman G.H."/>
            <person name="Felipe M.S."/>
            <person name="Nino-Vega G."/>
            <person name="San-Blas G."/>
            <person name="Taylor J."/>
            <person name="Mendoza L."/>
            <person name="Galagan J."/>
            <person name="Nusbaum C."/>
            <person name="Birren B."/>
        </authorList>
    </citation>
    <scope>NUCLEOTIDE SEQUENCE [LARGE SCALE GENOMIC DNA]</scope>
    <source>
        <strain evidence="3">H88</strain>
    </source>
</reference>
<organism evidence="3">
    <name type="scientific">Ajellomyces capsulatus (strain H88)</name>
    <name type="common">Darling's disease fungus</name>
    <name type="synonym">Histoplasma capsulatum</name>
    <dbReference type="NCBI Taxonomy" id="544711"/>
    <lineage>
        <taxon>Eukaryota</taxon>
        <taxon>Fungi</taxon>
        <taxon>Dikarya</taxon>
        <taxon>Ascomycota</taxon>
        <taxon>Pezizomycotina</taxon>
        <taxon>Eurotiomycetes</taxon>
        <taxon>Eurotiomycetidae</taxon>
        <taxon>Onygenales</taxon>
        <taxon>Ajellomycetaceae</taxon>
        <taxon>Histoplasma</taxon>
    </lineage>
</organism>
<dbReference type="EMBL" id="DS990638">
    <property type="protein sequence ID" value="EGC44487.1"/>
    <property type="molecule type" value="Genomic_DNA"/>
</dbReference>
<dbReference type="HOGENOM" id="CLU_056020_0_0_1"/>
<protein>
    <submittedName>
        <fullName evidence="2">Uncharacterized protein</fullName>
    </submittedName>
</protein>
<gene>
    <name evidence="2" type="ORF">HCEG_03702</name>
</gene>
<accession>F0UDR4</accession>
<feature type="region of interest" description="Disordered" evidence="1">
    <location>
        <begin position="1"/>
        <end position="68"/>
    </location>
</feature>
<proteinExistence type="predicted"/>
<dbReference type="VEuPathDB" id="FungiDB:I7I53_03099"/>